<keyword evidence="3" id="KW-1185">Reference proteome</keyword>
<proteinExistence type="predicted"/>
<reference evidence="2 3" key="1">
    <citation type="submission" date="2023-07" db="EMBL/GenBank/DDBJ databases">
        <title>Sorghum-associated microbial communities from plants grown in Nebraska, USA.</title>
        <authorList>
            <person name="Schachtman D."/>
        </authorList>
    </citation>
    <scope>NUCLEOTIDE SEQUENCE [LARGE SCALE GENOMIC DNA]</scope>
    <source>
        <strain evidence="2 3">DS1307</strain>
    </source>
</reference>
<sequence length="67" mass="7330">MTHVIESYTFPAMTDQDNQPAELGPIACELMKLANELRELGDTPLFKSDDVANDDAPPARKLASQPT</sequence>
<evidence type="ECO:0000313" key="3">
    <source>
        <dbReference type="Proteomes" id="UP001241472"/>
    </source>
</evidence>
<comment type="caution">
    <text evidence="2">The sequence shown here is derived from an EMBL/GenBank/DDBJ whole genome shotgun (WGS) entry which is preliminary data.</text>
</comment>
<accession>A0ABT9Q297</accession>
<gene>
    <name evidence="2" type="ORF">J2T09_004894</name>
</gene>
<evidence type="ECO:0000256" key="1">
    <source>
        <dbReference type="SAM" id="MobiDB-lite"/>
    </source>
</evidence>
<feature type="region of interest" description="Disordered" evidence="1">
    <location>
        <begin position="45"/>
        <end position="67"/>
    </location>
</feature>
<dbReference type="Proteomes" id="UP001241472">
    <property type="component" value="Unassembled WGS sequence"/>
</dbReference>
<organism evidence="2 3">
    <name type="scientific">Neorhizobium huautlense</name>
    <dbReference type="NCBI Taxonomy" id="67774"/>
    <lineage>
        <taxon>Bacteria</taxon>
        <taxon>Pseudomonadati</taxon>
        <taxon>Pseudomonadota</taxon>
        <taxon>Alphaproteobacteria</taxon>
        <taxon>Hyphomicrobiales</taxon>
        <taxon>Rhizobiaceae</taxon>
        <taxon>Rhizobium/Agrobacterium group</taxon>
        <taxon>Neorhizobium</taxon>
    </lineage>
</organism>
<name>A0ABT9Q297_9HYPH</name>
<evidence type="ECO:0000313" key="2">
    <source>
        <dbReference type="EMBL" id="MDP9840114.1"/>
    </source>
</evidence>
<dbReference type="RefSeq" id="WP_306839403.1">
    <property type="nucleotide sequence ID" value="NZ_JAUSRF010000022.1"/>
</dbReference>
<protein>
    <submittedName>
        <fullName evidence="2">Fumarate hydratase class II</fullName>
    </submittedName>
</protein>
<dbReference type="EMBL" id="JAUSRF010000022">
    <property type="protein sequence ID" value="MDP9840114.1"/>
    <property type="molecule type" value="Genomic_DNA"/>
</dbReference>